<dbReference type="GO" id="GO:0048278">
    <property type="term" value="P:vesicle docking"/>
    <property type="evidence" value="ECO:0007669"/>
    <property type="project" value="TreeGrafter"/>
</dbReference>
<comment type="caution">
    <text evidence="10">The sequence shown here is derived from an EMBL/GenBank/DDBJ whole genome shotgun (WGS) entry which is preliminary data.</text>
</comment>
<comment type="subcellular location">
    <subcellularLocation>
        <location evidence="1">Membrane</location>
        <topology evidence="1">Single-pass type IV membrane protein</topology>
    </subcellularLocation>
</comment>
<dbReference type="InterPro" id="IPR000727">
    <property type="entry name" value="T_SNARE_dom"/>
</dbReference>
<dbReference type="GO" id="GO:0006886">
    <property type="term" value="P:intracellular protein transport"/>
    <property type="evidence" value="ECO:0007669"/>
    <property type="project" value="InterPro"/>
</dbReference>
<dbReference type="GO" id="GO:0006887">
    <property type="term" value="P:exocytosis"/>
    <property type="evidence" value="ECO:0007669"/>
    <property type="project" value="TreeGrafter"/>
</dbReference>
<dbReference type="Gene3D" id="1.20.58.70">
    <property type="match status" value="1"/>
</dbReference>
<dbReference type="Gene3D" id="1.20.5.110">
    <property type="match status" value="1"/>
</dbReference>
<dbReference type="InterPro" id="IPR010989">
    <property type="entry name" value="SNARE"/>
</dbReference>
<evidence type="ECO:0000313" key="11">
    <source>
        <dbReference type="Proteomes" id="UP000193920"/>
    </source>
</evidence>
<keyword evidence="4" id="KW-1133">Transmembrane helix</keyword>
<evidence type="ECO:0000256" key="7">
    <source>
        <dbReference type="SAM" id="Coils"/>
    </source>
</evidence>
<name>A0A1Y2BKG2_9FUNG</name>
<organism evidence="10 11">
    <name type="scientific">Neocallimastix californiae</name>
    <dbReference type="NCBI Taxonomy" id="1754190"/>
    <lineage>
        <taxon>Eukaryota</taxon>
        <taxon>Fungi</taxon>
        <taxon>Fungi incertae sedis</taxon>
        <taxon>Chytridiomycota</taxon>
        <taxon>Chytridiomycota incertae sedis</taxon>
        <taxon>Neocallimastigomycetes</taxon>
        <taxon>Neocallimastigales</taxon>
        <taxon>Neocallimastigaceae</taxon>
        <taxon>Neocallimastix</taxon>
    </lineage>
</organism>
<reference evidence="10 11" key="1">
    <citation type="submission" date="2016-08" db="EMBL/GenBank/DDBJ databases">
        <title>A Parts List for Fungal Cellulosomes Revealed by Comparative Genomics.</title>
        <authorList>
            <consortium name="DOE Joint Genome Institute"/>
            <person name="Haitjema C.H."/>
            <person name="Gilmore S.P."/>
            <person name="Henske J.K."/>
            <person name="Solomon K.V."/>
            <person name="De Groot R."/>
            <person name="Kuo A."/>
            <person name="Mondo S.J."/>
            <person name="Salamov A.A."/>
            <person name="Labutti K."/>
            <person name="Zhao Z."/>
            <person name="Chiniquy J."/>
            <person name="Barry K."/>
            <person name="Brewer H.M."/>
            <person name="Purvine S.O."/>
            <person name="Wright A.T."/>
            <person name="Boxma B."/>
            <person name="Van Alen T."/>
            <person name="Hackstein J.H."/>
            <person name="Baker S.E."/>
            <person name="Grigoriev I.V."/>
            <person name="O'Malley M.A."/>
        </authorList>
    </citation>
    <scope>NUCLEOTIDE SEQUENCE [LARGE SCALE GENOMIC DNA]</scope>
    <source>
        <strain evidence="10 11">G1</strain>
    </source>
</reference>
<evidence type="ECO:0000256" key="8">
    <source>
        <dbReference type="SAM" id="MobiDB-lite"/>
    </source>
</evidence>
<dbReference type="InterPro" id="IPR045242">
    <property type="entry name" value="Syntaxin"/>
</dbReference>
<accession>A0A1Y2BKG2</accession>
<dbReference type="PANTHER" id="PTHR19957">
    <property type="entry name" value="SYNTAXIN"/>
    <property type="match status" value="1"/>
</dbReference>
<dbReference type="PANTHER" id="PTHR19957:SF307">
    <property type="entry name" value="PROTEIN SSO1-RELATED"/>
    <property type="match status" value="1"/>
</dbReference>
<dbReference type="InterPro" id="IPR006012">
    <property type="entry name" value="Syntaxin/epimorphin_CS"/>
</dbReference>
<evidence type="ECO:0000256" key="3">
    <source>
        <dbReference type="ARBA" id="ARBA00022692"/>
    </source>
</evidence>
<keyword evidence="7" id="KW-0175">Coiled coil</keyword>
<dbReference type="Proteomes" id="UP000193920">
    <property type="component" value="Unassembled WGS sequence"/>
</dbReference>
<dbReference type="Pfam" id="PF00804">
    <property type="entry name" value="Syntaxin"/>
    <property type="match status" value="1"/>
</dbReference>
<dbReference type="GO" id="GO:0012505">
    <property type="term" value="C:endomembrane system"/>
    <property type="evidence" value="ECO:0007669"/>
    <property type="project" value="TreeGrafter"/>
</dbReference>
<dbReference type="PROSITE" id="PS50192">
    <property type="entry name" value="T_SNARE"/>
    <property type="match status" value="1"/>
</dbReference>
<evidence type="ECO:0000256" key="6">
    <source>
        <dbReference type="RuleBase" id="RU003858"/>
    </source>
</evidence>
<protein>
    <submittedName>
        <fullName evidence="10">t-SNARE</fullName>
    </submittedName>
</protein>
<evidence type="ECO:0000256" key="5">
    <source>
        <dbReference type="ARBA" id="ARBA00023136"/>
    </source>
</evidence>
<dbReference type="SMART" id="SM00397">
    <property type="entry name" value="t_SNARE"/>
    <property type="match status" value="1"/>
</dbReference>
<feature type="compositionally biased region" description="Polar residues" evidence="8">
    <location>
        <begin position="17"/>
        <end position="27"/>
    </location>
</feature>
<dbReference type="AlphaFoldDB" id="A0A1Y2BKG2"/>
<keyword evidence="3" id="KW-0812">Transmembrane</keyword>
<feature type="region of interest" description="Disordered" evidence="8">
    <location>
        <begin position="1"/>
        <end position="27"/>
    </location>
</feature>
<dbReference type="Pfam" id="PF05739">
    <property type="entry name" value="SNARE"/>
    <property type="match status" value="1"/>
</dbReference>
<dbReference type="SMART" id="SM00503">
    <property type="entry name" value="SynN"/>
    <property type="match status" value="1"/>
</dbReference>
<keyword evidence="5" id="KW-0472">Membrane</keyword>
<gene>
    <name evidence="10" type="ORF">LY90DRAFT_673186</name>
</gene>
<dbReference type="STRING" id="1754190.A0A1Y2BKG2"/>
<dbReference type="EMBL" id="MCOG01000153">
    <property type="protein sequence ID" value="ORY35120.1"/>
    <property type="molecule type" value="Genomic_DNA"/>
</dbReference>
<dbReference type="PROSITE" id="PS00914">
    <property type="entry name" value="SYNTAXIN"/>
    <property type="match status" value="1"/>
</dbReference>
<sequence length="269" mass="31144">MRDRMEEFKGTSVAPDQCSNNTNNKNSADINNYLSKIEMLKTSIAVMKQKVENLEELYNRSLDTINDYQLKQISEELNNEMDLMAKSSKDVQLQLIAMDNENKKLSGKLQPSDLRIRQTQQITLTKSFMDTMNKYRDIQTKYQMKYKERMEKQYLIVNPNTSENEIARLLESGELGTIFAQELMEKGSKSADAKAALQDIQERHQEIIKIEQTVLELQQLFIDMQVLVKDQGEVINQIECNVQSANENTEQGVEELKTAVVYQKKARKK</sequence>
<proteinExistence type="inferred from homology"/>
<dbReference type="SUPFAM" id="SSF47661">
    <property type="entry name" value="t-snare proteins"/>
    <property type="match status" value="1"/>
</dbReference>
<dbReference type="GO" id="GO:0005484">
    <property type="term" value="F:SNAP receptor activity"/>
    <property type="evidence" value="ECO:0007669"/>
    <property type="project" value="InterPro"/>
</dbReference>
<evidence type="ECO:0000256" key="4">
    <source>
        <dbReference type="ARBA" id="ARBA00022989"/>
    </source>
</evidence>
<dbReference type="InterPro" id="IPR006011">
    <property type="entry name" value="Syntaxin_N"/>
</dbReference>
<feature type="coiled-coil region" evidence="7">
    <location>
        <begin position="37"/>
        <end position="71"/>
    </location>
</feature>
<evidence type="ECO:0000259" key="9">
    <source>
        <dbReference type="PROSITE" id="PS50192"/>
    </source>
</evidence>
<dbReference type="GO" id="GO:0005886">
    <property type="term" value="C:plasma membrane"/>
    <property type="evidence" value="ECO:0007669"/>
    <property type="project" value="TreeGrafter"/>
</dbReference>
<dbReference type="OrthoDB" id="10255013at2759"/>
<dbReference type="GO" id="GO:0006906">
    <property type="term" value="P:vesicle fusion"/>
    <property type="evidence" value="ECO:0007669"/>
    <property type="project" value="TreeGrafter"/>
</dbReference>
<dbReference type="GO" id="GO:0000149">
    <property type="term" value="F:SNARE binding"/>
    <property type="evidence" value="ECO:0007669"/>
    <property type="project" value="TreeGrafter"/>
</dbReference>
<dbReference type="CDD" id="cd15848">
    <property type="entry name" value="SNARE_syntaxin1-like"/>
    <property type="match status" value="1"/>
</dbReference>
<evidence type="ECO:0000256" key="1">
    <source>
        <dbReference type="ARBA" id="ARBA00004211"/>
    </source>
</evidence>
<comment type="similarity">
    <text evidence="2 6">Belongs to the syntaxin family.</text>
</comment>
<dbReference type="GO" id="GO:0031201">
    <property type="term" value="C:SNARE complex"/>
    <property type="evidence" value="ECO:0007669"/>
    <property type="project" value="TreeGrafter"/>
</dbReference>
<feature type="domain" description="T-SNARE coiled-coil homology" evidence="9">
    <location>
        <begin position="197"/>
        <end position="259"/>
    </location>
</feature>
<evidence type="ECO:0000313" key="10">
    <source>
        <dbReference type="EMBL" id="ORY35120.1"/>
    </source>
</evidence>
<keyword evidence="11" id="KW-1185">Reference proteome</keyword>
<evidence type="ECO:0000256" key="2">
    <source>
        <dbReference type="ARBA" id="ARBA00009063"/>
    </source>
</evidence>